<evidence type="ECO:0000256" key="4">
    <source>
        <dbReference type="SAM" id="MobiDB-lite"/>
    </source>
</evidence>
<evidence type="ECO:0000256" key="3">
    <source>
        <dbReference type="SAM" id="Coils"/>
    </source>
</evidence>
<dbReference type="PANTHER" id="PTHR32054">
    <property type="entry name" value="HEAVY CHAIN, PUTATIVE, EXPRESSED-RELATED-RELATED"/>
    <property type="match status" value="1"/>
</dbReference>
<organism evidence="5 6">
    <name type="scientific">Quillaja saponaria</name>
    <name type="common">Soap bark tree</name>
    <dbReference type="NCBI Taxonomy" id="32244"/>
    <lineage>
        <taxon>Eukaryota</taxon>
        <taxon>Viridiplantae</taxon>
        <taxon>Streptophyta</taxon>
        <taxon>Embryophyta</taxon>
        <taxon>Tracheophyta</taxon>
        <taxon>Spermatophyta</taxon>
        <taxon>Magnoliopsida</taxon>
        <taxon>eudicotyledons</taxon>
        <taxon>Gunneridae</taxon>
        <taxon>Pentapetalae</taxon>
        <taxon>rosids</taxon>
        <taxon>fabids</taxon>
        <taxon>Fabales</taxon>
        <taxon>Quillajaceae</taxon>
        <taxon>Quillaja</taxon>
    </lineage>
</organism>
<dbReference type="PANTHER" id="PTHR32054:SF42">
    <property type="entry name" value="WEB FAMILY PROTEIN"/>
    <property type="match status" value="1"/>
</dbReference>
<feature type="region of interest" description="Disordered" evidence="4">
    <location>
        <begin position="463"/>
        <end position="485"/>
    </location>
</feature>
<dbReference type="GO" id="GO:0005829">
    <property type="term" value="C:cytosol"/>
    <property type="evidence" value="ECO:0007669"/>
    <property type="project" value="TreeGrafter"/>
</dbReference>
<dbReference type="GO" id="GO:0009904">
    <property type="term" value="P:chloroplast accumulation movement"/>
    <property type="evidence" value="ECO:0007669"/>
    <property type="project" value="TreeGrafter"/>
</dbReference>
<evidence type="ECO:0000256" key="2">
    <source>
        <dbReference type="ARBA" id="ARBA00023054"/>
    </source>
</evidence>
<feature type="compositionally biased region" description="Basic and acidic residues" evidence="4">
    <location>
        <begin position="497"/>
        <end position="508"/>
    </location>
</feature>
<comment type="similarity">
    <text evidence="1">Belongs to the WEB family.</text>
</comment>
<evidence type="ECO:0000313" key="6">
    <source>
        <dbReference type="Proteomes" id="UP001163823"/>
    </source>
</evidence>
<dbReference type="KEGG" id="qsa:O6P43_031389"/>
<feature type="compositionally biased region" description="Basic and acidic residues" evidence="4">
    <location>
        <begin position="1"/>
        <end position="11"/>
    </location>
</feature>
<dbReference type="AlphaFoldDB" id="A0AAD7KUX3"/>
<keyword evidence="6" id="KW-1185">Reference proteome</keyword>
<keyword evidence="2 3" id="KW-0175">Coiled coil</keyword>
<dbReference type="GO" id="GO:0009903">
    <property type="term" value="P:chloroplast avoidance movement"/>
    <property type="evidence" value="ECO:0007669"/>
    <property type="project" value="TreeGrafter"/>
</dbReference>
<accession>A0AAD7KUX3</accession>
<feature type="compositionally biased region" description="Low complexity" evidence="4">
    <location>
        <begin position="470"/>
        <end position="485"/>
    </location>
</feature>
<feature type="region of interest" description="Disordered" evidence="4">
    <location>
        <begin position="497"/>
        <end position="517"/>
    </location>
</feature>
<feature type="compositionally biased region" description="Polar residues" evidence="4">
    <location>
        <begin position="396"/>
        <end position="405"/>
    </location>
</feature>
<dbReference type="EMBL" id="JARAOO010000013">
    <property type="protein sequence ID" value="KAJ7946458.1"/>
    <property type="molecule type" value="Genomic_DNA"/>
</dbReference>
<sequence length="517" mass="58452">MVTIRRKEEQKAQGSPRAEVGEIDTRAPFQSVKAAVSLFGEVAVSKVKRADSMRKRLSSENVLDKETQLHLAQRELNRIKKQLESDETTKAQALSELEKAKRTLDDLNTKLKAVCESKQSAIKGAEYVKNQAKQLERAKSQKEIGTGAWKRELEHARKEYATTVAELDTVKQELTKIRQDFDAALETKQIAFQTAAEAQRSANVNKEKATELSKEIVAMKASKEQLRLALIQAQEEQAKIIAEKDACRQSYITEKEEAEKKLMPLKEECDPEITRNLEVKLAETSAQIETLQEEMKKVHASEMDTVRLVTSELNEATSKLQEVAEEENSLRNLVISLRLELENVRKDQDDSKEKKAATESLPADLHCKFQRIKSETVLEPALAEEKEDDLSDEHSFTLQRLTSESENARKEADEMNKNTEELKQETEANQIAAEETEKRLQLVLREAEEARAAEQKVINEMKVLSETQDSSPGSTSQSSSKINSSFKKFEAFRRKVKESEDLIEKDGGNYHGRSGGN</sequence>
<feature type="coiled-coil region" evidence="3">
    <location>
        <begin position="62"/>
        <end position="117"/>
    </location>
</feature>
<evidence type="ECO:0000313" key="5">
    <source>
        <dbReference type="EMBL" id="KAJ7946458.1"/>
    </source>
</evidence>
<evidence type="ECO:0000256" key="1">
    <source>
        <dbReference type="ARBA" id="ARBA00005485"/>
    </source>
</evidence>
<dbReference type="Pfam" id="PF05701">
    <property type="entry name" value="WEMBL"/>
    <property type="match status" value="1"/>
</dbReference>
<reference evidence="5" key="1">
    <citation type="journal article" date="2023" name="Science">
        <title>Elucidation of the pathway for biosynthesis of saponin adjuvants from the soapbark tree.</title>
        <authorList>
            <person name="Reed J."/>
            <person name="Orme A."/>
            <person name="El-Demerdash A."/>
            <person name="Owen C."/>
            <person name="Martin L.B.B."/>
            <person name="Misra R.C."/>
            <person name="Kikuchi S."/>
            <person name="Rejzek M."/>
            <person name="Martin A.C."/>
            <person name="Harkess A."/>
            <person name="Leebens-Mack J."/>
            <person name="Louveau T."/>
            <person name="Stephenson M.J."/>
            <person name="Osbourn A."/>
        </authorList>
    </citation>
    <scope>NUCLEOTIDE SEQUENCE</scope>
    <source>
        <strain evidence="5">S10</strain>
    </source>
</reference>
<comment type="caution">
    <text evidence="5">The sequence shown here is derived from an EMBL/GenBank/DDBJ whole genome shotgun (WGS) entry which is preliminary data.</text>
</comment>
<feature type="compositionally biased region" description="Basic and acidic residues" evidence="4">
    <location>
        <begin position="406"/>
        <end position="426"/>
    </location>
</feature>
<proteinExistence type="inferred from homology"/>
<feature type="coiled-coil region" evidence="3">
    <location>
        <begin position="216"/>
        <end position="333"/>
    </location>
</feature>
<name>A0AAD7KUX3_QUISA</name>
<feature type="region of interest" description="Disordered" evidence="4">
    <location>
        <begin position="383"/>
        <end position="431"/>
    </location>
</feature>
<feature type="region of interest" description="Disordered" evidence="4">
    <location>
        <begin position="1"/>
        <end position="22"/>
    </location>
</feature>
<gene>
    <name evidence="5" type="ORF">O6P43_031389</name>
</gene>
<dbReference type="Proteomes" id="UP001163823">
    <property type="component" value="Chromosome 13"/>
</dbReference>
<dbReference type="InterPro" id="IPR008545">
    <property type="entry name" value="Web"/>
</dbReference>
<protein>
    <submittedName>
        <fullName evidence="5">WEB family</fullName>
    </submittedName>
</protein>